<dbReference type="SMART" id="SM00361">
    <property type="entry name" value="RRM_1"/>
    <property type="match status" value="1"/>
</dbReference>
<name>E2BVA9_HARSA</name>
<feature type="compositionally biased region" description="Basic residues" evidence="9">
    <location>
        <begin position="466"/>
        <end position="476"/>
    </location>
</feature>
<dbReference type="PRINTS" id="PR01848">
    <property type="entry name" value="U2AUXFACTOR"/>
</dbReference>
<dbReference type="FunCoup" id="E2BVA9">
    <property type="interactions" value="227"/>
</dbReference>
<evidence type="ECO:0000259" key="11">
    <source>
        <dbReference type="PROSITE" id="PS50103"/>
    </source>
</evidence>
<feature type="compositionally biased region" description="Basic and acidic residues" evidence="9">
    <location>
        <begin position="415"/>
        <end position="428"/>
    </location>
</feature>
<dbReference type="InterPro" id="IPR012677">
    <property type="entry name" value="Nucleotide-bd_a/b_plait_sf"/>
</dbReference>
<evidence type="ECO:0000256" key="2">
    <source>
        <dbReference type="ARBA" id="ARBA00022737"/>
    </source>
</evidence>
<dbReference type="AlphaFoldDB" id="E2BVA9"/>
<dbReference type="SUPFAM" id="SSF54928">
    <property type="entry name" value="RNA-binding domain, RBD"/>
    <property type="match status" value="1"/>
</dbReference>
<keyword evidence="4 7" id="KW-0862">Zinc</keyword>
<dbReference type="Proteomes" id="UP000008237">
    <property type="component" value="Unassembled WGS sequence"/>
</dbReference>
<dbReference type="EMBL" id="GL450824">
    <property type="protein sequence ID" value="EFN80401.1"/>
    <property type="molecule type" value="Genomic_DNA"/>
</dbReference>
<dbReference type="OMA" id="MDLRIME"/>
<accession>E2BVA9</accession>
<evidence type="ECO:0000313" key="13">
    <source>
        <dbReference type="Proteomes" id="UP000008237"/>
    </source>
</evidence>
<evidence type="ECO:0000256" key="5">
    <source>
        <dbReference type="ARBA" id="ARBA00022884"/>
    </source>
</evidence>
<feature type="compositionally biased region" description="Basic and acidic residues" evidence="9">
    <location>
        <begin position="477"/>
        <end position="490"/>
    </location>
</feature>
<feature type="compositionally biased region" description="Basic and acidic residues" evidence="9">
    <location>
        <begin position="392"/>
        <end position="408"/>
    </location>
</feature>
<evidence type="ECO:0000256" key="3">
    <source>
        <dbReference type="ARBA" id="ARBA00022771"/>
    </source>
</evidence>
<dbReference type="GO" id="GO:0008270">
    <property type="term" value="F:zinc ion binding"/>
    <property type="evidence" value="ECO:0007669"/>
    <property type="project" value="UniProtKB-KW"/>
</dbReference>
<evidence type="ECO:0000256" key="7">
    <source>
        <dbReference type="PROSITE-ProRule" id="PRU00723"/>
    </source>
</evidence>
<feature type="region of interest" description="Disordered" evidence="9">
    <location>
        <begin position="390"/>
        <end position="490"/>
    </location>
</feature>
<keyword evidence="1 7" id="KW-0479">Metal-binding</keyword>
<reference evidence="12 13" key="1">
    <citation type="journal article" date="2010" name="Science">
        <title>Genomic comparison of the ants Camponotus floridanus and Harpegnathos saltator.</title>
        <authorList>
            <person name="Bonasio R."/>
            <person name="Zhang G."/>
            <person name="Ye C."/>
            <person name="Mutti N.S."/>
            <person name="Fang X."/>
            <person name="Qin N."/>
            <person name="Donahue G."/>
            <person name="Yang P."/>
            <person name="Li Q."/>
            <person name="Li C."/>
            <person name="Zhang P."/>
            <person name="Huang Z."/>
            <person name="Berger S.L."/>
            <person name="Reinberg D."/>
            <person name="Wang J."/>
            <person name="Liebig J."/>
        </authorList>
    </citation>
    <scope>NUCLEOTIDE SEQUENCE [LARGE SCALE GENOMIC DNA]</scope>
    <source>
        <strain evidence="12 13">R22 G/1</strain>
    </source>
</reference>
<keyword evidence="3 7" id="KW-0863">Zinc-finger</keyword>
<dbReference type="Gene3D" id="2.30.30.1190">
    <property type="match status" value="1"/>
</dbReference>
<evidence type="ECO:0000256" key="8">
    <source>
        <dbReference type="SAM" id="Coils"/>
    </source>
</evidence>
<gene>
    <name evidence="12" type="ORF">EAI_14750</name>
</gene>
<dbReference type="GO" id="GO:1990904">
    <property type="term" value="C:ribonucleoprotein complex"/>
    <property type="evidence" value="ECO:0007669"/>
    <property type="project" value="UniProtKB-KW"/>
</dbReference>
<feature type="coiled-coil region" evidence="8">
    <location>
        <begin position="124"/>
        <end position="154"/>
    </location>
</feature>
<dbReference type="GO" id="GO:0000398">
    <property type="term" value="P:mRNA splicing, via spliceosome"/>
    <property type="evidence" value="ECO:0007669"/>
    <property type="project" value="InterPro"/>
</dbReference>
<dbReference type="OrthoDB" id="75923at2759"/>
<keyword evidence="2" id="KW-0677">Repeat</keyword>
<proteinExistence type="predicted"/>
<dbReference type="Pfam" id="PF00642">
    <property type="entry name" value="zf-CCCH"/>
    <property type="match status" value="1"/>
</dbReference>
<dbReference type="STRING" id="610380.E2BVA9"/>
<feature type="region of interest" description="Disordered" evidence="9">
    <location>
        <begin position="351"/>
        <end position="372"/>
    </location>
</feature>
<organism evidence="13">
    <name type="scientific">Harpegnathos saltator</name>
    <name type="common">Jerdon's jumping ant</name>
    <dbReference type="NCBI Taxonomy" id="610380"/>
    <lineage>
        <taxon>Eukaryota</taxon>
        <taxon>Metazoa</taxon>
        <taxon>Ecdysozoa</taxon>
        <taxon>Arthropoda</taxon>
        <taxon>Hexapoda</taxon>
        <taxon>Insecta</taxon>
        <taxon>Pterygota</taxon>
        <taxon>Neoptera</taxon>
        <taxon>Endopterygota</taxon>
        <taxon>Hymenoptera</taxon>
        <taxon>Apocrita</taxon>
        <taxon>Aculeata</taxon>
        <taxon>Formicoidea</taxon>
        <taxon>Formicidae</taxon>
        <taxon>Ponerinae</taxon>
        <taxon>Ponerini</taxon>
        <taxon>Harpegnathos</taxon>
    </lineage>
</organism>
<dbReference type="InParanoid" id="E2BVA9"/>
<feature type="coiled-coil region" evidence="8">
    <location>
        <begin position="27"/>
        <end position="79"/>
    </location>
</feature>
<dbReference type="GO" id="GO:0089701">
    <property type="term" value="C:U2AF complex"/>
    <property type="evidence" value="ECO:0007669"/>
    <property type="project" value="InterPro"/>
</dbReference>
<dbReference type="InterPro" id="IPR003954">
    <property type="entry name" value="RRM_euk-type"/>
</dbReference>
<keyword evidence="8" id="KW-0175">Coiled coil</keyword>
<protein>
    <submittedName>
        <fullName evidence="12">U2 small nuclear ribonucleoprotein auxiliary factor 35 kDa subunit-related protein 2</fullName>
    </submittedName>
</protein>
<dbReference type="InterPro" id="IPR000504">
    <property type="entry name" value="RRM_dom"/>
</dbReference>
<evidence type="ECO:0000256" key="6">
    <source>
        <dbReference type="PROSITE-ProRule" id="PRU00176"/>
    </source>
</evidence>
<feature type="domain" description="C3H1-type" evidence="11">
    <location>
        <begin position="169"/>
        <end position="197"/>
    </location>
</feature>
<keyword evidence="13" id="KW-1185">Reference proteome</keyword>
<dbReference type="InterPro" id="IPR009145">
    <property type="entry name" value="U2AF_small"/>
</dbReference>
<keyword evidence="12" id="KW-0687">Ribonucleoprotein</keyword>
<dbReference type="InterPro" id="IPR000571">
    <property type="entry name" value="Znf_CCCH"/>
</dbReference>
<evidence type="ECO:0000256" key="1">
    <source>
        <dbReference type="ARBA" id="ARBA00022723"/>
    </source>
</evidence>
<evidence type="ECO:0000259" key="10">
    <source>
        <dbReference type="PROSITE" id="PS50102"/>
    </source>
</evidence>
<dbReference type="GO" id="GO:0003723">
    <property type="term" value="F:RNA binding"/>
    <property type="evidence" value="ECO:0007669"/>
    <property type="project" value="UniProtKB-UniRule"/>
</dbReference>
<dbReference type="PROSITE" id="PS50102">
    <property type="entry name" value="RRM"/>
    <property type="match status" value="1"/>
</dbReference>
<dbReference type="PANTHER" id="PTHR12620">
    <property type="entry name" value="U2 SNRNP AUXILIARY FACTOR, SMALL SUBUNIT"/>
    <property type="match status" value="1"/>
</dbReference>
<feature type="compositionally biased region" description="Basic and acidic residues" evidence="9">
    <location>
        <begin position="455"/>
        <end position="465"/>
    </location>
</feature>
<keyword evidence="5 6" id="KW-0694">RNA-binding</keyword>
<dbReference type="PROSITE" id="PS50103">
    <property type="entry name" value="ZF_C3H1"/>
    <property type="match status" value="1"/>
</dbReference>
<sequence>MEKSRETKISHKQWRYIAKRERRRRLRREAAQRRDDDEKQLRAALERSAEYLKWRDEQEKLEKETEARERQEHEELERQWLEEEVRAQKEWQVLQQQKEKERQEQLQQQIKIQKEFEAKYEESRKKEEERRRKRKEQLKKREQLQKDIEDYVDNGAKTPEALREVSETQPGKELCPFFMKTGACRYGDKCSKNHRAVFLSKVILIPGFYSHFSLEKNSAEYDTDVSLEFETSETWQHFREFYEDVITELESYGKISVLRCCCNTETHLRGNLYVEYQTEREATRAWKRLNGRWYAGKQLRCEFVNLISWRNAICGMSKCPKGTACNFLHTFRNPRNEYGIKDIWRLKSTPQISNNSKRSEHRRGKSRWEESVRDNGEEDRNWRWSESPEIELEPRSKDPEKKHCHLTEWEQSQKSSHDEKYERSDRSSARSLNNSRRSKSPEEHRRSTDHKKSHNDKETVSDSRSSKKHKKKSKRKNNSENEYREAKRKH</sequence>
<feature type="zinc finger region" description="C3H1-type" evidence="7">
    <location>
        <begin position="169"/>
        <end position="197"/>
    </location>
</feature>
<evidence type="ECO:0000313" key="12">
    <source>
        <dbReference type="EMBL" id="EFN80401.1"/>
    </source>
</evidence>
<dbReference type="InterPro" id="IPR035979">
    <property type="entry name" value="RBD_domain_sf"/>
</dbReference>
<feature type="domain" description="RRM" evidence="10">
    <location>
        <begin position="226"/>
        <end position="306"/>
    </location>
</feature>
<evidence type="ECO:0000256" key="4">
    <source>
        <dbReference type="ARBA" id="ARBA00022833"/>
    </source>
</evidence>
<evidence type="ECO:0000256" key="9">
    <source>
        <dbReference type="SAM" id="MobiDB-lite"/>
    </source>
</evidence>
<dbReference type="Gene3D" id="3.30.70.330">
    <property type="match status" value="1"/>
</dbReference>
<dbReference type="Pfam" id="PF00076">
    <property type="entry name" value="RRM_1"/>
    <property type="match status" value="1"/>
</dbReference>
<dbReference type="SMART" id="SM00356">
    <property type="entry name" value="ZnF_C3H1"/>
    <property type="match status" value="2"/>
</dbReference>